<accession>A0A8S1GZ38</accession>
<dbReference type="Proteomes" id="UP000835052">
    <property type="component" value="Unassembled WGS sequence"/>
</dbReference>
<organism evidence="1 2">
    <name type="scientific">Caenorhabditis auriculariae</name>
    <dbReference type="NCBI Taxonomy" id="2777116"/>
    <lineage>
        <taxon>Eukaryota</taxon>
        <taxon>Metazoa</taxon>
        <taxon>Ecdysozoa</taxon>
        <taxon>Nematoda</taxon>
        <taxon>Chromadorea</taxon>
        <taxon>Rhabditida</taxon>
        <taxon>Rhabditina</taxon>
        <taxon>Rhabditomorpha</taxon>
        <taxon>Rhabditoidea</taxon>
        <taxon>Rhabditidae</taxon>
        <taxon>Peloderinae</taxon>
        <taxon>Caenorhabditis</taxon>
    </lineage>
</organism>
<comment type="caution">
    <text evidence="1">The sequence shown here is derived from an EMBL/GenBank/DDBJ whole genome shotgun (WGS) entry which is preliminary data.</text>
</comment>
<dbReference type="AlphaFoldDB" id="A0A8S1GZ38"/>
<name>A0A8S1GZ38_9PELO</name>
<gene>
    <name evidence="1" type="ORF">CAUJ_LOCUS4480</name>
</gene>
<dbReference type="EMBL" id="CAJGYM010000008">
    <property type="protein sequence ID" value="CAD6188561.1"/>
    <property type="molecule type" value="Genomic_DNA"/>
</dbReference>
<reference evidence="1" key="1">
    <citation type="submission" date="2020-10" db="EMBL/GenBank/DDBJ databases">
        <authorList>
            <person name="Kikuchi T."/>
        </authorList>
    </citation>
    <scope>NUCLEOTIDE SEQUENCE</scope>
    <source>
        <strain evidence="1">NKZ352</strain>
    </source>
</reference>
<sequence length="91" mass="10154">MCTGVQPKPNPCMFSFAMSEAEDRGLPYPQALIASPPLSPHTQKSTSTFLLLLHHSFNLRRFVYTSAGRPAFGYFQSFESSGRTAAERRLL</sequence>
<proteinExistence type="predicted"/>
<keyword evidence="2" id="KW-1185">Reference proteome</keyword>
<evidence type="ECO:0000313" key="2">
    <source>
        <dbReference type="Proteomes" id="UP000835052"/>
    </source>
</evidence>
<evidence type="ECO:0000313" key="1">
    <source>
        <dbReference type="EMBL" id="CAD6188561.1"/>
    </source>
</evidence>
<protein>
    <submittedName>
        <fullName evidence="1">Uncharacterized protein</fullName>
    </submittedName>
</protein>